<feature type="transmembrane region" description="Helical" evidence="1">
    <location>
        <begin position="12"/>
        <end position="34"/>
    </location>
</feature>
<evidence type="ECO:0000313" key="2">
    <source>
        <dbReference type="EMBL" id="CCB70628.1"/>
    </source>
</evidence>
<keyword evidence="1" id="KW-1133">Transmembrane helix</keyword>
<dbReference type="AlphaFoldDB" id="G2Z4R6"/>
<name>G2Z4R6_FLABF</name>
<dbReference type="HOGENOM" id="CLU_1524462_0_0_10"/>
<feature type="transmembrane region" description="Helical" evidence="1">
    <location>
        <begin position="144"/>
        <end position="169"/>
    </location>
</feature>
<dbReference type="KEGG" id="fbr:FBFL15_2634"/>
<dbReference type="RefSeq" id="WP_014085081.1">
    <property type="nucleotide sequence ID" value="NC_016001.1"/>
</dbReference>
<gene>
    <name evidence="2" type="ordered locus">FBFL15_2634</name>
</gene>
<keyword evidence="1" id="KW-0472">Membrane</keyword>
<proteinExistence type="predicted"/>
<evidence type="ECO:0000256" key="1">
    <source>
        <dbReference type="SAM" id="Phobius"/>
    </source>
</evidence>
<keyword evidence="3" id="KW-1185">Reference proteome</keyword>
<dbReference type="eggNOG" id="ENOG5033XWQ">
    <property type="taxonomic scope" value="Bacteria"/>
</dbReference>
<keyword evidence="1 2" id="KW-0812">Transmembrane</keyword>
<sequence length="180" mass="20001">MINENKQSNFLTIFKVGLTCIFIGGFIGAITNMINGAISPNYFRIVMGWDFEDIWIASVAQGIFEGLIYGVIFSLIFTTGFGIITKGNATYNFAIKQLLKIILIVFSCWIIGGIIAILLASLSPEFYKSHYYNVPKEKTEMLKYAWVGGSIWGGMIGGLLSAVFGVVVIKNNWKEKIETE</sequence>
<protein>
    <submittedName>
        <fullName evidence="2">Hypothetical transmembrane protein</fullName>
    </submittedName>
</protein>
<accession>G2Z4R6</accession>
<feature type="transmembrane region" description="Helical" evidence="1">
    <location>
        <begin position="98"/>
        <end position="124"/>
    </location>
</feature>
<reference evidence="2 3" key="1">
    <citation type="journal article" date="2011" name="Appl. Environ. Microbiol.">
        <title>Complete genome sequence of the fish pathogen Flavobacterium branchiophilum.</title>
        <authorList>
            <consortium name="1:IP"/>
            <consortium name="Microbial Evolutionary Genomics,F-75015 Paris"/>
            <consortium name="France 2:CNRS"/>
            <consortium name="URA2171"/>
            <consortium name="F-75015 Paris,France 3:Unite de Virologie et Immunologie Mol."/>
            <consortium name="INRA,78352 Jouy en Josas Cedex"/>
            <consortium name="France. 4:Unite de Mathemathique"/>
            <consortium name="Informatique et Genome,INRA"/>
            <consortium name="78352 Jouy en Josas Cedex"/>
            <consortium name="France. 5:CEA/Genoscope"/>
            <consortium name="Evry"/>
            <consortium name="France"/>
            <person name="Touchon M."/>
            <person name="Barbier P."/>
            <person name="Bernardet J.F."/>
            <person name="Loux V."/>
            <person name="Vacherie B."/>
            <person name="Barbe V."/>
            <person name="Rocha E.P."/>
            <person name="Duchaud E."/>
        </authorList>
    </citation>
    <scope>NUCLEOTIDE SEQUENCE [LARGE SCALE GENOMIC DNA]</scope>
    <source>
        <strain evidence="2 3">FL-15</strain>
    </source>
</reference>
<dbReference type="EMBL" id="FQ859183">
    <property type="protein sequence ID" value="CCB70628.1"/>
    <property type="molecule type" value="Genomic_DNA"/>
</dbReference>
<evidence type="ECO:0000313" key="3">
    <source>
        <dbReference type="Proteomes" id="UP000009186"/>
    </source>
</evidence>
<feature type="transmembrane region" description="Helical" evidence="1">
    <location>
        <begin position="54"/>
        <end position="77"/>
    </location>
</feature>
<dbReference type="Proteomes" id="UP000009186">
    <property type="component" value="Chromosome"/>
</dbReference>
<organism evidence="2 3">
    <name type="scientific">Flavobacterium branchiophilum (strain FL-15)</name>
    <dbReference type="NCBI Taxonomy" id="1034807"/>
    <lineage>
        <taxon>Bacteria</taxon>
        <taxon>Pseudomonadati</taxon>
        <taxon>Bacteroidota</taxon>
        <taxon>Flavobacteriia</taxon>
        <taxon>Flavobacteriales</taxon>
        <taxon>Flavobacteriaceae</taxon>
        <taxon>Flavobacterium</taxon>
    </lineage>
</organism>